<comment type="caution">
    <text evidence="2">The sequence shown here is derived from an EMBL/GenBank/DDBJ whole genome shotgun (WGS) entry which is preliminary data.</text>
</comment>
<accession>A0AAV4JV30</accession>
<proteinExistence type="predicted"/>
<sequence length="68" mass="7285">MGSSGKEQNQQEVIPDNPTIITLTANTDDGKRSRDGILKDVEPVLKVILSDIQQHPTASSSLEGSPVQ</sequence>
<name>A0AAV4JV30_9GAST</name>
<protein>
    <submittedName>
        <fullName evidence="2">Uncharacterized protein</fullName>
    </submittedName>
</protein>
<keyword evidence="3" id="KW-1185">Reference proteome</keyword>
<reference evidence="2 3" key="1">
    <citation type="journal article" date="2021" name="Elife">
        <title>Chloroplast acquisition without the gene transfer in kleptoplastic sea slugs, Plakobranchus ocellatus.</title>
        <authorList>
            <person name="Maeda T."/>
            <person name="Takahashi S."/>
            <person name="Yoshida T."/>
            <person name="Shimamura S."/>
            <person name="Takaki Y."/>
            <person name="Nagai Y."/>
            <person name="Toyoda A."/>
            <person name="Suzuki Y."/>
            <person name="Arimoto A."/>
            <person name="Ishii H."/>
            <person name="Satoh N."/>
            <person name="Nishiyama T."/>
            <person name="Hasebe M."/>
            <person name="Maruyama T."/>
            <person name="Minagawa J."/>
            <person name="Obokata J."/>
            <person name="Shigenobu S."/>
        </authorList>
    </citation>
    <scope>NUCLEOTIDE SEQUENCE [LARGE SCALE GENOMIC DNA]</scope>
</reference>
<gene>
    <name evidence="2" type="ORF">ElyMa_001724800</name>
</gene>
<organism evidence="2 3">
    <name type="scientific">Elysia marginata</name>
    <dbReference type="NCBI Taxonomy" id="1093978"/>
    <lineage>
        <taxon>Eukaryota</taxon>
        <taxon>Metazoa</taxon>
        <taxon>Spiralia</taxon>
        <taxon>Lophotrochozoa</taxon>
        <taxon>Mollusca</taxon>
        <taxon>Gastropoda</taxon>
        <taxon>Heterobranchia</taxon>
        <taxon>Euthyneura</taxon>
        <taxon>Panpulmonata</taxon>
        <taxon>Sacoglossa</taxon>
        <taxon>Placobranchoidea</taxon>
        <taxon>Plakobranchidae</taxon>
        <taxon>Elysia</taxon>
    </lineage>
</organism>
<evidence type="ECO:0000313" key="2">
    <source>
        <dbReference type="EMBL" id="GFS26627.1"/>
    </source>
</evidence>
<dbReference type="EMBL" id="BMAT01003490">
    <property type="protein sequence ID" value="GFS26627.1"/>
    <property type="molecule type" value="Genomic_DNA"/>
</dbReference>
<feature type="compositionally biased region" description="Polar residues" evidence="1">
    <location>
        <begin position="1"/>
        <end position="12"/>
    </location>
</feature>
<dbReference type="AlphaFoldDB" id="A0AAV4JV30"/>
<evidence type="ECO:0000256" key="1">
    <source>
        <dbReference type="SAM" id="MobiDB-lite"/>
    </source>
</evidence>
<dbReference type="Proteomes" id="UP000762676">
    <property type="component" value="Unassembled WGS sequence"/>
</dbReference>
<feature type="region of interest" description="Disordered" evidence="1">
    <location>
        <begin position="1"/>
        <end position="34"/>
    </location>
</feature>
<evidence type="ECO:0000313" key="3">
    <source>
        <dbReference type="Proteomes" id="UP000762676"/>
    </source>
</evidence>